<dbReference type="OrthoDB" id="375903at2157"/>
<reference evidence="3 4" key="1">
    <citation type="submission" date="2017-02" db="EMBL/GenBank/DDBJ databases">
        <title>isolation and characterization of a novel temperate virus Aeropyrum globular virus 1 infecting hyperthermophilic archaeon Aeropyrum.</title>
        <authorList>
            <person name="Yumiya M."/>
            <person name="Yoshida T."/>
            <person name="Sako Y."/>
        </authorList>
    </citation>
    <scope>NUCLEOTIDE SEQUENCE [LARGE SCALE GENOMIC DNA]</scope>
    <source>
        <strain evidence="3 4">YK1-12-2013</strain>
    </source>
</reference>
<dbReference type="CDD" id="cd14688">
    <property type="entry name" value="bZIP_YAP"/>
    <property type="match status" value="1"/>
</dbReference>
<name>A0A401HAN1_AERPX</name>
<evidence type="ECO:0000313" key="4">
    <source>
        <dbReference type="Proteomes" id="UP000291213"/>
    </source>
</evidence>
<evidence type="ECO:0000313" key="3">
    <source>
        <dbReference type="EMBL" id="GBF09467.1"/>
    </source>
</evidence>
<proteinExistence type="predicted"/>
<dbReference type="Gene3D" id="1.10.287.1490">
    <property type="match status" value="1"/>
</dbReference>
<evidence type="ECO:0000256" key="2">
    <source>
        <dbReference type="SAM" id="Phobius"/>
    </source>
</evidence>
<keyword evidence="2" id="KW-1133">Transmembrane helix</keyword>
<keyword evidence="2" id="KW-0812">Transmembrane</keyword>
<dbReference type="RefSeq" id="WP_207387686.1">
    <property type="nucleotide sequence ID" value="NZ_BDMD01000070.1"/>
</dbReference>
<evidence type="ECO:0000256" key="1">
    <source>
        <dbReference type="SAM" id="Coils"/>
    </source>
</evidence>
<gene>
    <name evidence="3" type="ORF">apy_11920</name>
</gene>
<sequence>MKMAWGKRAFKLVLLAWAATALLLSGAYPIKVHALSDEVAVEYSVEDNILSVSSYFYTVRIDLETGRFIYVDVRTVDGGSRTLLDAGAGMEAYLLSVGAEGLGSPVGEWEVASTSESDTFSLITLRSSVDNATVEARLTFYAYKPQIDIDIDIINEGGESVELQSPFGGPALVFASSVEEGSAFKTAYTIVGEGGVKVESADLESQATFSGIESIVVVTEYQGEPRLLLGLKGVSGDTIIVVDPAYQIPTGEGETATQLTLVLGLLKHVFESGSRASFEASLILSVYDAYTVISTGVFDEVSSIYPGVKASVPTGFGFERRIADLNSRVETLRNSLDSLRSENEELKRKLDELQGRDDYWNAKITELEEELQFYKIRSERNGILALLAFIAGAVISAAAVYTVKR</sequence>
<accession>A0A401HAN1</accession>
<comment type="caution">
    <text evidence="3">The sequence shown here is derived from an EMBL/GenBank/DDBJ whole genome shotgun (WGS) entry which is preliminary data.</text>
</comment>
<keyword evidence="2" id="KW-0472">Membrane</keyword>
<feature type="coiled-coil region" evidence="1">
    <location>
        <begin position="322"/>
        <end position="370"/>
    </location>
</feature>
<dbReference type="AlphaFoldDB" id="A0A401HAN1"/>
<keyword evidence="1" id="KW-0175">Coiled coil</keyword>
<organism evidence="3 4">
    <name type="scientific">Aeropyrum pernix</name>
    <dbReference type="NCBI Taxonomy" id="56636"/>
    <lineage>
        <taxon>Archaea</taxon>
        <taxon>Thermoproteota</taxon>
        <taxon>Thermoprotei</taxon>
        <taxon>Desulfurococcales</taxon>
        <taxon>Desulfurococcaceae</taxon>
        <taxon>Aeropyrum</taxon>
    </lineage>
</organism>
<feature type="transmembrane region" description="Helical" evidence="2">
    <location>
        <begin position="382"/>
        <end position="403"/>
    </location>
</feature>
<protein>
    <submittedName>
        <fullName evidence="3">Uncharacterized protein</fullName>
    </submittedName>
</protein>
<dbReference type="EMBL" id="BDMD01000070">
    <property type="protein sequence ID" value="GBF09467.1"/>
    <property type="molecule type" value="Genomic_DNA"/>
</dbReference>
<dbReference type="Proteomes" id="UP000291213">
    <property type="component" value="Unassembled WGS sequence"/>
</dbReference>